<keyword evidence="13" id="KW-0479">Metal-binding</keyword>
<dbReference type="PIRSF" id="PIRSF037913">
    <property type="entry name" value="His_deacetylse_1"/>
    <property type="match status" value="1"/>
</dbReference>
<feature type="active site" description="Proton acceptor" evidence="11">
    <location>
        <position position="151"/>
    </location>
</feature>
<evidence type="ECO:0000256" key="8">
    <source>
        <dbReference type="ARBA" id="ARBA00023242"/>
    </source>
</evidence>
<dbReference type="AlphaFoldDB" id="Q96VP0"/>
<dbReference type="GO" id="GO:0070210">
    <property type="term" value="C:Rpd3L-Expanded complex"/>
    <property type="evidence" value="ECO:0007669"/>
    <property type="project" value="TreeGrafter"/>
</dbReference>
<comment type="catalytic activity">
    <reaction evidence="10">
        <text>N(6)-acetyl-L-lysyl-[histone] + H2O = L-lysyl-[histone] + acetate</text>
        <dbReference type="Rhea" id="RHEA:58196"/>
        <dbReference type="Rhea" id="RHEA-COMP:9845"/>
        <dbReference type="Rhea" id="RHEA-COMP:11338"/>
        <dbReference type="ChEBI" id="CHEBI:15377"/>
        <dbReference type="ChEBI" id="CHEBI:29969"/>
        <dbReference type="ChEBI" id="CHEBI:30089"/>
        <dbReference type="ChEBI" id="CHEBI:61930"/>
        <dbReference type="EC" id="3.5.1.98"/>
    </reaction>
</comment>
<reference evidence="16" key="1">
    <citation type="submission" date="2001-05" db="EMBL/GenBank/DDBJ databases">
        <title>Evidence for rapid evolution of silencers in budding yeasts.</title>
        <authorList>
            <person name="Sjostrand J.O.O."/>
            <person name="Kegel A."/>
            <person name="Astrom S.U."/>
        </authorList>
    </citation>
    <scope>NUCLEOTIDE SEQUENCE</scope>
</reference>
<feature type="domain" description="Histone deacetylase" evidence="15">
    <location>
        <begin position="38"/>
        <end position="326"/>
    </location>
</feature>
<dbReference type="FunFam" id="3.40.800.20:FF:000001">
    <property type="entry name" value="Histone deacetylase"/>
    <property type="match status" value="1"/>
</dbReference>
<dbReference type="EMBL" id="AY035205">
    <property type="protein sequence ID" value="AAK58884.1"/>
    <property type="molecule type" value="Genomic_DNA"/>
</dbReference>
<dbReference type="InterPro" id="IPR000286">
    <property type="entry name" value="HDACs"/>
</dbReference>
<proteinExistence type="inferred from homology"/>
<gene>
    <name evidence="16" type="primary">RPD3</name>
</gene>
<evidence type="ECO:0000313" key="16">
    <source>
        <dbReference type="EMBL" id="AAK58884.1"/>
    </source>
</evidence>
<dbReference type="InterPro" id="IPR023696">
    <property type="entry name" value="Ureohydrolase_dom_sf"/>
</dbReference>
<evidence type="ECO:0000256" key="14">
    <source>
        <dbReference type="SAM" id="MobiDB-lite"/>
    </source>
</evidence>
<dbReference type="CDD" id="cd10004">
    <property type="entry name" value="RPD3-like"/>
    <property type="match status" value="1"/>
</dbReference>
<dbReference type="GO" id="GO:0006355">
    <property type="term" value="P:regulation of DNA-templated transcription"/>
    <property type="evidence" value="ECO:0007669"/>
    <property type="project" value="UniProtKB-ARBA"/>
</dbReference>
<evidence type="ECO:0000256" key="4">
    <source>
        <dbReference type="ARBA" id="ARBA00022801"/>
    </source>
</evidence>
<evidence type="ECO:0000256" key="5">
    <source>
        <dbReference type="ARBA" id="ARBA00022853"/>
    </source>
</evidence>
<dbReference type="GO" id="GO:0046872">
    <property type="term" value="F:metal ion binding"/>
    <property type="evidence" value="ECO:0007669"/>
    <property type="project" value="UniProtKB-KW"/>
</dbReference>
<feature type="binding site" evidence="13">
    <location>
        <position position="188"/>
    </location>
    <ligand>
        <name>a divalent metal cation</name>
        <dbReference type="ChEBI" id="CHEBI:60240"/>
    </ligand>
</feature>
<comment type="similarity">
    <text evidence="9 10">Belongs to the histone deacetylase family. HD Type 1 subfamily.</text>
</comment>
<feature type="region of interest" description="Disordered" evidence="14">
    <location>
        <begin position="393"/>
        <end position="432"/>
    </location>
</feature>
<keyword evidence="4 10" id="KW-0378">Hydrolase</keyword>
<feature type="binding site" evidence="13">
    <location>
        <position position="186"/>
    </location>
    <ligand>
        <name>a divalent metal cation</name>
        <dbReference type="ChEBI" id="CHEBI:60240"/>
    </ligand>
</feature>
<keyword evidence="6 10" id="KW-0805">Transcription regulation</keyword>
<dbReference type="Gene3D" id="3.40.800.20">
    <property type="entry name" value="Histone deacetylase domain"/>
    <property type="match status" value="1"/>
</dbReference>
<keyword evidence="8 10" id="KW-0539">Nucleus</keyword>
<dbReference type="GO" id="GO:0032221">
    <property type="term" value="C:Rpd3S complex"/>
    <property type="evidence" value="ECO:0007669"/>
    <property type="project" value="UniProtKB-ARBA"/>
</dbReference>
<evidence type="ECO:0000256" key="1">
    <source>
        <dbReference type="ARBA" id="ARBA00004123"/>
    </source>
</evidence>
<dbReference type="GO" id="GO:0141221">
    <property type="term" value="F:histone deacetylase activity, hydrolytic mechanism"/>
    <property type="evidence" value="ECO:0007669"/>
    <property type="project" value="UniProtKB-EC"/>
</dbReference>
<sequence>MVYEAKPFDPITVKANEKKRVAYFYDADVGNYAYGAGHPMKPHRIRMTHSLIMNYGLYKKMEIYRAKPATKQEMCQFHTDEYIDFLSRVTPDNLDMFQKESVKFNVGDDCPVFDGLYEYCSISGGGSMEGAARLNRGKCDVAINYAGGLHHAKKSEASGFCYLNDIVLGIIELLRYHPRVLYIDIDVHHGDGVEEAFYTTDRVMTCSFHKYGEFFPGTGELRDTGVGKGKYYAVNVPLRDGIDDATYKSVFEPVIGKIMEWYQPSAVVLQCGGDSLSGDRLGCFNLSMKGHANCVNYMKSFGVPLMIVGGGGYTMRNVARTWAFETGILNNVILDEELPYNDYYEYYGPDYKLDVRPSNMYNVNTPEYLDKVLLNIFSNLKHTKYAPSVQLNHVPRDAEDKGDAEEDTAAAKDTRGGSQYARDITIENATEF</sequence>
<evidence type="ECO:0000256" key="2">
    <source>
        <dbReference type="ARBA" id="ARBA00012111"/>
    </source>
</evidence>
<dbReference type="InterPro" id="IPR037138">
    <property type="entry name" value="His_deacetylse_dom_sf"/>
</dbReference>
<evidence type="ECO:0000256" key="10">
    <source>
        <dbReference type="PIRNR" id="PIRNR037913"/>
    </source>
</evidence>
<dbReference type="SUPFAM" id="SSF52768">
    <property type="entry name" value="Arginase/deacetylase"/>
    <property type="match status" value="1"/>
</dbReference>
<feature type="binding site" evidence="12">
    <location>
        <position position="313"/>
    </location>
    <ligand>
        <name>substrate</name>
    </ligand>
</feature>
<evidence type="ECO:0000256" key="13">
    <source>
        <dbReference type="PIRSR" id="PIRSR037913-3"/>
    </source>
</evidence>
<name>Q96VP0_KLULC</name>
<dbReference type="GO" id="GO:0031507">
    <property type="term" value="P:heterochromatin formation"/>
    <property type="evidence" value="ECO:0007669"/>
    <property type="project" value="TreeGrafter"/>
</dbReference>
<evidence type="ECO:0000256" key="9">
    <source>
        <dbReference type="ARBA" id="ARBA00061569"/>
    </source>
</evidence>
<feature type="binding site" evidence="12">
    <location>
        <position position="109"/>
    </location>
    <ligand>
        <name>substrate</name>
    </ligand>
</feature>
<keyword evidence="3" id="KW-0678">Repressor</keyword>
<feature type="binding site" evidence="12">
    <location>
        <position position="159"/>
    </location>
    <ligand>
        <name>substrate</name>
    </ligand>
</feature>
<dbReference type="PRINTS" id="PR01271">
    <property type="entry name" value="HISDACETLASE"/>
</dbReference>
<evidence type="ECO:0000256" key="7">
    <source>
        <dbReference type="ARBA" id="ARBA00023163"/>
    </source>
</evidence>
<organism evidence="16">
    <name type="scientific">Kluyveromyces lactis</name>
    <name type="common">Yeast</name>
    <name type="synonym">Candida sphaerica</name>
    <dbReference type="NCBI Taxonomy" id="28985"/>
    <lineage>
        <taxon>Eukaryota</taxon>
        <taxon>Fungi</taxon>
        <taxon>Dikarya</taxon>
        <taxon>Ascomycota</taxon>
        <taxon>Saccharomycotina</taxon>
        <taxon>Saccharomycetes</taxon>
        <taxon>Saccharomycetales</taxon>
        <taxon>Saccharomycetaceae</taxon>
        <taxon>Kluyveromyces</taxon>
    </lineage>
</organism>
<dbReference type="EC" id="3.5.1.98" evidence="2 10"/>
<dbReference type="VEuPathDB" id="FungiDB:KLLA0_E01981g"/>
<evidence type="ECO:0000256" key="11">
    <source>
        <dbReference type="PIRSR" id="PIRSR037913-1"/>
    </source>
</evidence>
<dbReference type="GO" id="GO:0010557">
    <property type="term" value="P:positive regulation of macromolecule biosynthetic process"/>
    <property type="evidence" value="ECO:0007669"/>
    <property type="project" value="UniProtKB-ARBA"/>
</dbReference>
<evidence type="ECO:0000256" key="3">
    <source>
        <dbReference type="ARBA" id="ARBA00022491"/>
    </source>
</evidence>
<protein>
    <recommendedName>
        <fullName evidence="2 10">Histone deacetylase</fullName>
        <ecNumber evidence="2 10">3.5.1.98</ecNumber>
    </recommendedName>
</protein>
<dbReference type="PRINTS" id="PR01270">
    <property type="entry name" value="HDASUPER"/>
</dbReference>
<keyword evidence="5 10" id="KW-0156">Chromatin regulator</keyword>
<evidence type="ECO:0000259" key="15">
    <source>
        <dbReference type="Pfam" id="PF00850"/>
    </source>
</evidence>
<accession>Q96VP0</accession>
<dbReference type="GO" id="GO:0033698">
    <property type="term" value="C:Rpd3L complex"/>
    <property type="evidence" value="ECO:0007669"/>
    <property type="project" value="UniProtKB-ARBA"/>
</dbReference>
<evidence type="ECO:0000256" key="12">
    <source>
        <dbReference type="PIRSR" id="PIRSR037913-2"/>
    </source>
</evidence>
<dbReference type="InterPro" id="IPR003084">
    <property type="entry name" value="HDAC_I/II"/>
</dbReference>
<dbReference type="InterPro" id="IPR023801">
    <property type="entry name" value="His_deacetylse_dom"/>
</dbReference>
<dbReference type="PANTHER" id="PTHR10625:SF10">
    <property type="entry name" value="HISTONE DEACETYLASE HDAC1"/>
    <property type="match status" value="1"/>
</dbReference>
<comment type="subcellular location">
    <subcellularLocation>
        <location evidence="1 10">Nucleus</location>
    </subcellularLocation>
</comment>
<feature type="binding site" evidence="13">
    <location>
        <position position="274"/>
    </location>
    <ligand>
        <name>a divalent metal cation</name>
        <dbReference type="ChEBI" id="CHEBI:60240"/>
    </ligand>
</feature>
<keyword evidence="7 10" id="KW-0804">Transcription</keyword>
<dbReference type="Pfam" id="PF00850">
    <property type="entry name" value="Hist_deacetyl"/>
    <property type="match status" value="1"/>
</dbReference>
<dbReference type="PANTHER" id="PTHR10625">
    <property type="entry name" value="HISTONE DEACETYLASE HDAC1-RELATED"/>
    <property type="match status" value="1"/>
</dbReference>
<evidence type="ECO:0000256" key="6">
    <source>
        <dbReference type="ARBA" id="ARBA00023015"/>
    </source>
</evidence>